<feature type="transmembrane region" description="Helical" evidence="1">
    <location>
        <begin position="60"/>
        <end position="80"/>
    </location>
</feature>
<keyword evidence="1" id="KW-0472">Membrane</keyword>
<comment type="caution">
    <text evidence="2">The sequence shown here is derived from an EMBL/GenBank/DDBJ whole genome shotgun (WGS) entry which is preliminary data.</text>
</comment>
<dbReference type="Proteomes" id="UP001619911">
    <property type="component" value="Unassembled WGS sequence"/>
</dbReference>
<reference evidence="2 3" key="1">
    <citation type="submission" date="2023-07" db="EMBL/GenBank/DDBJ databases">
        <title>Bacillus lucianemedeirus sp. nov, a new species isolated from an immunobiological production facility.</title>
        <authorList>
            <person name="Costa L.V."/>
            <person name="Miranda R.V.S.L."/>
            <person name="Brandao M.L.L."/>
            <person name="Reis C.M.F."/>
            <person name="Frazao A.M."/>
            <person name="Cruz F.V."/>
            <person name="Baio P.V.P."/>
            <person name="Veras J.F.C."/>
            <person name="Ramos J.N."/>
            <person name="Vieira V."/>
        </authorList>
    </citation>
    <scope>NUCLEOTIDE SEQUENCE [LARGE SCALE GENOMIC DNA]</scope>
    <source>
        <strain evidence="2 3">B190/17</strain>
    </source>
</reference>
<feature type="transmembrane region" description="Helical" evidence="1">
    <location>
        <begin position="119"/>
        <end position="138"/>
    </location>
</feature>
<evidence type="ECO:0000313" key="2">
    <source>
        <dbReference type="EMBL" id="MFK2825973.1"/>
    </source>
</evidence>
<organism evidence="2 3">
    <name type="scientific">Bacillus lumedeiriae</name>
    <dbReference type="NCBI Taxonomy" id="3058829"/>
    <lineage>
        <taxon>Bacteria</taxon>
        <taxon>Bacillati</taxon>
        <taxon>Bacillota</taxon>
        <taxon>Bacilli</taxon>
        <taxon>Bacillales</taxon>
        <taxon>Bacillaceae</taxon>
        <taxon>Bacillus</taxon>
    </lineage>
</organism>
<dbReference type="RefSeq" id="WP_404316848.1">
    <property type="nucleotide sequence ID" value="NZ_JAUIYO010000006.1"/>
</dbReference>
<feature type="transmembrane region" description="Helical" evidence="1">
    <location>
        <begin position="92"/>
        <end position="113"/>
    </location>
</feature>
<protein>
    <submittedName>
        <fullName evidence="2">Uncharacterized protein</fullName>
    </submittedName>
</protein>
<evidence type="ECO:0000256" key="1">
    <source>
        <dbReference type="SAM" id="Phobius"/>
    </source>
</evidence>
<evidence type="ECO:0000313" key="3">
    <source>
        <dbReference type="Proteomes" id="UP001619911"/>
    </source>
</evidence>
<keyword evidence="1" id="KW-0812">Transmembrane</keyword>
<proteinExistence type="predicted"/>
<keyword evidence="1" id="KW-1133">Transmembrane helix</keyword>
<sequence length="187" mass="20276">MYFFTAVSDEIQPTRVAFHRLSRTKHLVLGAVFASLAALFQAAGGMLPIIGYLISPLATAPLLLCSMLSIGLGCIAYLLANLLLLILQPSELIVFPFTTGLLGLGIGASFYFFKKRLSIIISGASLLTAGIAILLYGFKFPVLGPSVSGTFSYPVFGCIFLFSFFYSWIWVEAGLLYLKRLKTIIAS</sequence>
<dbReference type="EMBL" id="JAUIYO010000006">
    <property type="protein sequence ID" value="MFK2825973.1"/>
    <property type="molecule type" value="Genomic_DNA"/>
</dbReference>
<feature type="transmembrane region" description="Helical" evidence="1">
    <location>
        <begin position="150"/>
        <end position="171"/>
    </location>
</feature>
<keyword evidence="3" id="KW-1185">Reference proteome</keyword>
<accession>A0ABW8I929</accession>
<name>A0ABW8I929_9BACI</name>
<feature type="transmembrane region" description="Helical" evidence="1">
    <location>
        <begin position="27"/>
        <end position="54"/>
    </location>
</feature>
<gene>
    <name evidence="2" type="ORF">QYG89_09895</name>
</gene>